<name>A0A0D0BPP9_9AGAR</name>
<dbReference type="Proteomes" id="UP000053593">
    <property type="component" value="Unassembled WGS sequence"/>
</dbReference>
<dbReference type="SUPFAM" id="SSF53098">
    <property type="entry name" value="Ribonuclease H-like"/>
    <property type="match status" value="1"/>
</dbReference>
<evidence type="ECO:0008006" key="3">
    <source>
        <dbReference type="Google" id="ProtNLM"/>
    </source>
</evidence>
<protein>
    <recommendedName>
        <fullName evidence="3">HAT C-terminal dimerisation domain-containing protein</fullName>
    </recommendedName>
</protein>
<organism evidence="1 2">
    <name type="scientific">Collybiopsis luxurians FD-317 M1</name>
    <dbReference type="NCBI Taxonomy" id="944289"/>
    <lineage>
        <taxon>Eukaryota</taxon>
        <taxon>Fungi</taxon>
        <taxon>Dikarya</taxon>
        <taxon>Basidiomycota</taxon>
        <taxon>Agaricomycotina</taxon>
        <taxon>Agaricomycetes</taxon>
        <taxon>Agaricomycetidae</taxon>
        <taxon>Agaricales</taxon>
        <taxon>Marasmiineae</taxon>
        <taxon>Omphalotaceae</taxon>
        <taxon>Collybiopsis</taxon>
        <taxon>Collybiopsis luxurians</taxon>
    </lineage>
</organism>
<accession>A0A0D0BPP9</accession>
<reference evidence="1 2" key="1">
    <citation type="submission" date="2014-04" db="EMBL/GenBank/DDBJ databases">
        <title>Evolutionary Origins and Diversification of the Mycorrhizal Mutualists.</title>
        <authorList>
            <consortium name="DOE Joint Genome Institute"/>
            <consortium name="Mycorrhizal Genomics Consortium"/>
            <person name="Kohler A."/>
            <person name="Kuo A."/>
            <person name="Nagy L.G."/>
            <person name="Floudas D."/>
            <person name="Copeland A."/>
            <person name="Barry K.W."/>
            <person name="Cichocki N."/>
            <person name="Veneault-Fourrey C."/>
            <person name="LaButti K."/>
            <person name="Lindquist E.A."/>
            <person name="Lipzen A."/>
            <person name="Lundell T."/>
            <person name="Morin E."/>
            <person name="Murat C."/>
            <person name="Riley R."/>
            <person name="Ohm R."/>
            <person name="Sun H."/>
            <person name="Tunlid A."/>
            <person name="Henrissat B."/>
            <person name="Grigoriev I.V."/>
            <person name="Hibbett D.S."/>
            <person name="Martin F."/>
        </authorList>
    </citation>
    <scope>NUCLEOTIDE SEQUENCE [LARGE SCALE GENOMIC DNA]</scope>
    <source>
        <strain evidence="1 2">FD-317 M1</strain>
    </source>
</reference>
<gene>
    <name evidence="1" type="ORF">GYMLUDRAFT_251947</name>
</gene>
<dbReference type="EMBL" id="KN834860">
    <property type="protein sequence ID" value="KIK51569.1"/>
    <property type="molecule type" value="Genomic_DNA"/>
</dbReference>
<proteinExistence type="predicted"/>
<evidence type="ECO:0000313" key="2">
    <source>
        <dbReference type="Proteomes" id="UP000053593"/>
    </source>
</evidence>
<dbReference type="OrthoDB" id="1715602at2759"/>
<dbReference type="InterPro" id="IPR012337">
    <property type="entry name" value="RNaseH-like_sf"/>
</dbReference>
<dbReference type="AlphaFoldDB" id="A0A0D0BPP9"/>
<evidence type="ECO:0000313" key="1">
    <source>
        <dbReference type="EMBL" id="KIK51569.1"/>
    </source>
</evidence>
<keyword evidence="2" id="KW-1185">Reference proteome</keyword>
<dbReference type="HOGENOM" id="CLU_2264054_0_0_1"/>
<sequence length="103" mass="11356">MALDFLSASATSTDVERLFSHSGLVVTKGRYNLTANYIHQSTVLGNWLGVDDLIPVKAICGKLNVKYEKKKELSDSEWSDSDEKSMDGTMVINLVNANDKDSN</sequence>